<dbReference type="GO" id="GO:0005990">
    <property type="term" value="P:lactose catabolic process"/>
    <property type="evidence" value="ECO:0007669"/>
    <property type="project" value="TreeGrafter"/>
</dbReference>
<feature type="transmembrane region" description="Helical" evidence="7">
    <location>
        <begin position="99"/>
        <end position="119"/>
    </location>
</feature>
<keyword evidence="7" id="KW-0472">Membrane</keyword>
<feature type="transmembrane region" description="Helical" evidence="7">
    <location>
        <begin position="69"/>
        <end position="87"/>
    </location>
</feature>
<dbReference type="SUPFAM" id="SSF74650">
    <property type="entry name" value="Galactose mutarotase-like"/>
    <property type="match status" value="1"/>
</dbReference>
<sequence>MPNSKDVVIVVDKNGTTDNAGAAGNIRTGKQQSRFPSRHHYGVVGTGHDIIANDLLRWVLPTHMGTHRIRFTIVLFGLISMFWRCYCRLVATSTFNSSSSILILSSIGALVLLWAFWYYHTTLYASGKPWMDPTVPATNRLEMHVPLRFFESAAHARRAACLPQLASRRTTRPTVLTKPLEPPMLNTNQQQESEEIDLLFSSMPLTPNVLLLDDMNWKFQLLPTVEEALALVHRDIRTTNANDNESTTTTSEQDWSSIRIPGNWMLQGFDDVPIYTNQKYPFPCQPPIVPRQNPTGCYRLHISLPSDWHAEHHEDDQYSIVLHGIESACFVYWNGKELGFFKDSRLPSEFFIPRHLLSLGDATNRDPVLHLVVARWSDGSYLEDQDHWWMAGIHRSVELIRRRPGADIVDYKVRSSASGHLSVSVKMRKASVPMLVTARLFADEQLTADGDWKAASNEIWSQQKLTTTGGTATVASTNTSTESSSTTVTLAFKGRIDNVQRWTAETPNLYTLVLEEERPSGTTSDVEGEHDSWLHDHKNQVESCRVGFRTIDITNGVLRCNQEKIMICGINRHEHDPDHGKVVSLDRMKQDITVLKRNNFNAIRTSHYPAHSSFYKLCDFYGMYVCDEANIETHGMKPMGRLAHDQGWEQAFVERVRRMVQRDINHPCIIMWSLGNESGRGRNLVSARQSLLDLDTDRPICYEGGGSWSEGIGRTELTDIVCPMYPNVDEVVRQAIDPKEDRPVILCEYSHSMNNSNGNLHLYWRAFRRFERLQGGFIWDMIDQGLRKKAKDGRSYFGYGGDFGVGQPSDRQFCINGMFSPDRYPHPSVSEIKYLQQPVTIDALGSKNFDPVASSSLQEIAVAINGTATPILLRIKNIYSFSNLSHLSWRWKLHCSHSSEPLMVGTATDEYDLATIDISPAVKKICSIVMEEDDFSSILFFLDIEGFLNEDTTWAMSGHVLATKQIPLRITYDDDQSLSIRREIGDNKKKKESLRVSSDKNTIKVSNGNDLPFVTIDHSTGGILSINWDGTPILAGGVTPNFMRAATDNDRGGVELVLEFLLLAGATSIFRLLFGDSGFSYETNWKQCGLSLDSPPKVVCDSIRVSKELGDLVEIEALIYILSNQTGKAIIEQVSTYEIHRDGRISLANKVKPLARVSLIPRVGLSFRLNPSFHEIQYFGRGPLENYPDRKSGSHFGWWKTSASNMGYNYIVPSENGSRSDCRRVCFESGRDGGMAVIADPDTAFSCSALLHSAEELHHALHTYDLDRRADGTHPIHVNIDHRLMGVGGDDSWSPCVYPDFVVKGDQDYNYKVWFVKIPPATK</sequence>
<dbReference type="PANTHER" id="PTHR46323">
    <property type="entry name" value="BETA-GALACTOSIDASE"/>
    <property type="match status" value="1"/>
</dbReference>
<proteinExistence type="inferred from homology"/>
<evidence type="ECO:0000256" key="1">
    <source>
        <dbReference type="ARBA" id="ARBA00001412"/>
    </source>
</evidence>
<dbReference type="EMBL" id="HBIX01006113">
    <property type="protein sequence ID" value="CAE0712074.1"/>
    <property type="molecule type" value="Transcribed_RNA"/>
</dbReference>
<dbReference type="PANTHER" id="PTHR46323:SF2">
    <property type="entry name" value="BETA-GALACTOSIDASE"/>
    <property type="match status" value="1"/>
</dbReference>
<dbReference type="Gene3D" id="2.60.40.10">
    <property type="entry name" value="Immunoglobulins"/>
    <property type="match status" value="2"/>
</dbReference>
<keyword evidence="4" id="KW-0378">Hydrolase</keyword>
<dbReference type="GO" id="GO:0030246">
    <property type="term" value="F:carbohydrate binding"/>
    <property type="evidence" value="ECO:0007669"/>
    <property type="project" value="InterPro"/>
</dbReference>
<dbReference type="Gene3D" id="2.60.120.260">
    <property type="entry name" value="Galactose-binding domain-like"/>
    <property type="match status" value="1"/>
</dbReference>
<dbReference type="SUPFAM" id="SSF49785">
    <property type="entry name" value="Galactose-binding domain-like"/>
    <property type="match status" value="1"/>
</dbReference>
<comment type="catalytic activity">
    <reaction evidence="1">
        <text>Hydrolysis of terminal non-reducing beta-D-galactose residues in beta-D-galactosides.</text>
        <dbReference type="EC" id="3.2.1.23"/>
    </reaction>
</comment>
<dbReference type="InterPro" id="IPR013783">
    <property type="entry name" value="Ig-like_fold"/>
</dbReference>
<dbReference type="InterPro" id="IPR036156">
    <property type="entry name" value="Beta-gal/glucu_dom_sf"/>
</dbReference>
<keyword evidence="7" id="KW-0812">Transmembrane</keyword>
<dbReference type="InterPro" id="IPR014718">
    <property type="entry name" value="GH-type_carb-bd"/>
</dbReference>
<dbReference type="PRINTS" id="PR00132">
    <property type="entry name" value="GLHYDRLASE2"/>
</dbReference>
<dbReference type="SUPFAM" id="SSF51445">
    <property type="entry name" value="(Trans)glycosidases"/>
    <property type="match status" value="1"/>
</dbReference>
<evidence type="ECO:0000256" key="5">
    <source>
        <dbReference type="ARBA" id="ARBA00023295"/>
    </source>
</evidence>
<dbReference type="Pfam" id="PF02836">
    <property type="entry name" value="Glyco_hydro_2_C"/>
    <property type="match status" value="1"/>
</dbReference>
<evidence type="ECO:0000256" key="4">
    <source>
        <dbReference type="ARBA" id="ARBA00022801"/>
    </source>
</evidence>
<evidence type="ECO:0000313" key="9">
    <source>
        <dbReference type="EMBL" id="CAE0712074.1"/>
    </source>
</evidence>
<feature type="domain" description="Beta galactosidase small chain/" evidence="8">
    <location>
        <begin position="1004"/>
        <end position="1316"/>
    </location>
</feature>
<reference evidence="9" key="1">
    <citation type="submission" date="2021-01" db="EMBL/GenBank/DDBJ databases">
        <authorList>
            <person name="Corre E."/>
            <person name="Pelletier E."/>
            <person name="Niang G."/>
            <person name="Scheremetjew M."/>
            <person name="Finn R."/>
            <person name="Kale V."/>
            <person name="Holt S."/>
            <person name="Cochrane G."/>
            <person name="Meng A."/>
            <person name="Brown T."/>
            <person name="Cohen L."/>
        </authorList>
    </citation>
    <scope>NUCLEOTIDE SEQUENCE</scope>
    <source>
        <strain evidence="9">10249 10 AB</strain>
    </source>
</reference>
<name>A0A7S4ADG3_9STRA</name>
<dbReference type="Gene3D" id="3.20.20.80">
    <property type="entry name" value="Glycosidases"/>
    <property type="match status" value="1"/>
</dbReference>
<accession>A0A7S4ADG3</accession>
<evidence type="ECO:0000256" key="6">
    <source>
        <dbReference type="ARBA" id="ARBA00032230"/>
    </source>
</evidence>
<keyword evidence="7" id="KW-1133">Transmembrane helix</keyword>
<evidence type="ECO:0000256" key="3">
    <source>
        <dbReference type="ARBA" id="ARBA00012756"/>
    </source>
</evidence>
<organism evidence="9">
    <name type="scientific">Pseudo-nitzschia australis</name>
    <dbReference type="NCBI Taxonomy" id="44445"/>
    <lineage>
        <taxon>Eukaryota</taxon>
        <taxon>Sar</taxon>
        <taxon>Stramenopiles</taxon>
        <taxon>Ochrophyta</taxon>
        <taxon>Bacillariophyta</taxon>
        <taxon>Bacillariophyceae</taxon>
        <taxon>Bacillariophycidae</taxon>
        <taxon>Bacillariales</taxon>
        <taxon>Bacillariaceae</taxon>
        <taxon>Pseudo-nitzschia</taxon>
    </lineage>
</organism>
<dbReference type="Pfam" id="PF02929">
    <property type="entry name" value="Bgal_small_N"/>
    <property type="match status" value="1"/>
</dbReference>
<dbReference type="GO" id="GO:0004565">
    <property type="term" value="F:beta-galactosidase activity"/>
    <property type="evidence" value="ECO:0007669"/>
    <property type="project" value="UniProtKB-EC"/>
</dbReference>
<evidence type="ECO:0000256" key="7">
    <source>
        <dbReference type="SAM" id="Phobius"/>
    </source>
</evidence>
<dbReference type="InterPro" id="IPR004199">
    <property type="entry name" value="B-gal_small/dom_5"/>
</dbReference>
<dbReference type="SUPFAM" id="SSF49303">
    <property type="entry name" value="beta-Galactosidase/glucuronidase domain"/>
    <property type="match status" value="2"/>
</dbReference>
<dbReference type="InterPro" id="IPR008979">
    <property type="entry name" value="Galactose-bd-like_sf"/>
</dbReference>
<dbReference type="Gene3D" id="2.70.98.10">
    <property type="match status" value="1"/>
</dbReference>
<dbReference type="InterPro" id="IPR032312">
    <property type="entry name" value="LacZ_4"/>
</dbReference>
<evidence type="ECO:0000256" key="2">
    <source>
        <dbReference type="ARBA" id="ARBA00007401"/>
    </source>
</evidence>
<dbReference type="InterPro" id="IPR006103">
    <property type="entry name" value="Glyco_hydro_2_cat"/>
</dbReference>
<evidence type="ECO:0000259" key="8">
    <source>
        <dbReference type="SMART" id="SM01038"/>
    </source>
</evidence>
<dbReference type="InterPro" id="IPR011013">
    <property type="entry name" value="Gal_mutarotase_sf_dom"/>
</dbReference>
<dbReference type="Pfam" id="PF00703">
    <property type="entry name" value="Glyco_hydro_2"/>
    <property type="match status" value="1"/>
</dbReference>
<dbReference type="EC" id="3.2.1.23" evidence="3"/>
<dbReference type="InterPro" id="IPR006101">
    <property type="entry name" value="Glyco_hydro_2"/>
</dbReference>
<dbReference type="InterPro" id="IPR006104">
    <property type="entry name" value="Glyco_hydro_2_N"/>
</dbReference>
<dbReference type="InterPro" id="IPR017853">
    <property type="entry name" value="GH"/>
</dbReference>
<dbReference type="InterPro" id="IPR006102">
    <property type="entry name" value="Ig-like_GH2"/>
</dbReference>
<dbReference type="InterPro" id="IPR050347">
    <property type="entry name" value="Bact_Beta-galactosidase"/>
</dbReference>
<dbReference type="GO" id="GO:0009341">
    <property type="term" value="C:beta-galactosidase complex"/>
    <property type="evidence" value="ECO:0007669"/>
    <property type="project" value="InterPro"/>
</dbReference>
<comment type="similarity">
    <text evidence="2">Belongs to the glycosyl hydrolase 2 family.</text>
</comment>
<keyword evidence="5" id="KW-0326">Glycosidase</keyword>
<dbReference type="Pfam" id="PF02837">
    <property type="entry name" value="Glyco_hydro_2_N"/>
    <property type="match status" value="1"/>
</dbReference>
<dbReference type="SMART" id="SM01038">
    <property type="entry name" value="Bgal_small_N"/>
    <property type="match status" value="1"/>
</dbReference>
<gene>
    <name evidence="9" type="ORF">PAUS00366_LOCUS4826</name>
</gene>
<protein>
    <recommendedName>
        <fullName evidence="3">beta-galactosidase</fullName>
        <ecNumber evidence="3">3.2.1.23</ecNumber>
    </recommendedName>
    <alternativeName>
        <fullName evidence="6">Lactase</fullName>
    </alternativeName>
</protein>
<dbReference type="Pfam" id="PF16353">
    <property type="entry name" value="LacZ_4"/>
    <property type="match status" value="1"/>
</dbReference>